<name>A0A314YQJ3_PRUYE</name>
<dbReference type="EMBL" id="PJQY01000695">
    <property type="protein sequence ID" value="PQQ08597.1"/>
    <property type="molecule type" value="Genomic_DNA"/>
</dbReference>
<organism evidence="1 2">
    <name type="scientific">Prunus yedoensis var. nudiflora</name>
    <dbReference type="NCBI Taxonomy" id="2094558"/>
    <lineage>
        <taxon>Eukaryota</taxon>
        <taxon>Viridiplantae</taxon>
        <taxon>Streptophyta</taxon>
        <taxon>Embryophyta</taxon>
        <taxon>Tracheophyta</taxon>
        <taxon>Spermatophyta</taxon>
        <taxon>Magnoliopsida</taxon>
        <taxon>eudicotyledons</taxon>
        <taxon>Gunneridae</taxon>
        <taxon>Pentapetalae</taxon>
        <taxon>rosids</taxon>
        <taxon>fabids</taxon>
        <taxon>Rosales</taxon>
        <taxon>Rosaceae</taxon>
        <taxon>Amygdaloideae</taxon>
        <taxon>Amygdaleae</taxon>
        <taxon>Prunus</taxon>
    </lineage>
</organism>
<proteinExistence type="predicted"/>
<accession>A0A314YQJ3</accession>
<dbReference type="Proteomes" id="UP000250321">
    <property type="component" value="Unassembled WGS sequence"/>
</dbReference>
<evidence type="ECO:0000313" key="2">
    <source>
        <dbReference type="Proteomes" id="UP000250321"/>
    </source>
</evidence>
<dbReference type="AlphaFoldDB" id="A0A314YQJ3"/>
<keyword evidence="2" id="KW-1185">Reference proteome</keyword>
<reference evidence="1 2" key="1">
    <citation type="submission" date="2018-02" db="EMBL/GenBank/DDBJ databases">
        <title>Draft genome of wild Prunus yedoensis var. nudiflora.</title>
        <authorList>
            <person name="Baek S."/>
            <person name="Kim J.-H."/>
            <person name="Choi K."/>
            <person name="Kim G.-B."/>
            <person name="Cho A."/>
            <person name="Jang H."/>
            <person name="Shin C.-H."/>
            <person name="Yu H.-J."/>
            <person name="Mun J.-H."/>
        </authorList>
    </citation>
    <scope>NUCLEOTIDE SEQUENCE [LARGE SCALE GENOMIC DNA]</scope>
    <source>
        <strain evidence="2">cv. Jeju island</strain>
        <tissue evidence="1">Leaf</tissue>
    </source>
</reference>
<comment type="caution">
    <text evidence="1">The sequence shown here is derived from an EMBL/GenBank/DDBJ whole genome shotgun (WGS) entry which is preliminary data.</text>
</comment>
<gene>
    <name evidence="1" type="ORF">Pyn_15512</name>
</gene>
<sequence length="79" mass="9040">MFSKEWGEETTLSYSLFNSQQFAYSLFNSQQFEKVPSSFVSFTIGEPSILPFKILLLFTIYKQVSSHALSCKPSKTKIT</sequence>
<protein>
    <submittedName>
        <fullName evidence="1">Uncharacterized protein</fullName>
    </submittedName>
</protein>
<evidence type="ECO:0000313" key="1">
    <source>
        <dbReference type="EMBL" id="PQQ08597.1"/>
    </source>
</evidence>